<dbReference type="RefSeq" id="XP_024575874.1">
    <property type="nucleotide sequence ID" value="XM_024725060.1"/>
</dbReference>
<protein>
    <submittedName>
        <fullName evidence="2">Uncharacterized protein</fullName>
    </submittedName>
</protein>
<keyword evidence="3" id="KW-1185">Reference proteome</keyword>
<dbReference type="EMBL" id="CCYD01000428">
    <property type="protein sequence ID" value="CEG39505.1"/>
    <property type="molecule type" value="Genomic_DNA"/>
</dbReference>
<sequence>MHEAHSISSYATPTSDRRGKHLSVHALQSQASNCVLIETTKRTFSSPSELKAHVQGSDVTQ</sequence>
<name>A0A0P1AFU2_PLAHL</name>
<dbReference type="Proteomes" id="UP000054928">
    <property type="component" value="Unassembled WGS sequence"/>
</dbReference>
<evidence type="ECO:0000256" key="1">
    <source>
        <dbReference type="SAM" id="MobiDB-lite"/>
    </source>
</evidence>
<proteinExistence type="predicted"/>
<dbReference type="AlphaFoldDB" id="A0A0P1AFU2"/>
<feature type="region of interest" description="Disordered" evidence="1">
    <location>
        <begin position="1"/>
        <end position="22"/>
    </location>
</feature>
<organism evidence="2 3">
    <name type="scientific">Plasmopara halstedii</name>
    <name type="common">Downy mildew of sunflower</name>
    <dbReference type="NCBI Taxonomy" id="4781"/>
    <lineage>
        <taxon>Eukaryota</taxon>
        <taxon>Sar</taxon>
        <taxon>Stramenopiles</taxon>
        <taxon>Oomycota</taxon>
        <taxon>Peronosporomycetes</taxon>
        <taxon>Peronosporales</taxon>
        <taxon>Peronosporaceae</taxon>
        <taxon>Plasmopara</taxon>
    </lineage>
</organism>
<feature type="compositionally biased region" description="Polar residues" evidence="1">
    <location>
        <begin position="1"/>
        <end position="14"/>
    </location>
</feature>
<evidence type="ECO:0000313" key="3">
    <source>
        <dbReference type="Proteomes" id="UP000054928"/>
    </source>
</evidence>
<dbReference type="GeneID" id="36404803"/>
<accession>A0A0P1AFU2</accession>
<evidence type="ECO:0000313" key="2">
    <source>
        <dbReference type="EMBL" id="CEG39505.1"/>
    </source>
</evidence>
<reference evidence="3" key="1">
    <citation type="submission" date="2014-09" db="EMBL/GenBank/DDBJ databases">
        <authorList>
            <person name="Sharma Rahul"/>
            <person name="Thines Marco"/>
        </authorList>
    </citation>
    <scope>NUCLEOTIDE SEQUENCE [LARGE SCALE GENOMIC DNA]</scope>
</reference>